<evidence type="ECO:0000313" key="2">
    <source>
        <dbReference type="EMBL" id="BBA32739.1"/>
    </source>
</evidence>
<dbReference type="RefSeq" id="WP_119628476.1">
    <property type="nucleotide sequence ID" value="NZ_AP017928.1"/>
</dbReference>
<dbReference type="Gene3D" id="3.20.20.80">
    <property type="entry name" value="Glycosidases"/>
    <property type="match status" value="1"/>
</dbReference>
<feature type="chain" id="PRO_5012151376" evidence="1">
    <location>
        <begin position="33"/>
        <end position="374"/>
    </location>
</feature>
<dbReference type="SUPFAM" id="SSF51445">
    <property type="entry name" value="(Trans)glycosidases"/>
    <property type="match status" value="1"/>
</dbReference>
<dbReference type="KEGG" id="mmai:sS8_0774"/>
<dbReference type="Proteomes" id="UP000266313">
    <property type="component" value="Chromosome"/>
</dbReference>
<dbReference type="OrthoDB" id="9806824at2"/>
<sequence>MATYEIAAPKVSTRCVALVFLLFLTQSGATGAGQTRPFYMGFTPWPWNSSTSAVVDTYNFINNHADLISHHIEEGVPWVEAVEGKPFPPEMVSGWELRKNTTKKDMKVFLSLTPLNQERNGMALNRGAAYQTPLPESFRNLSLDDPKVKVAYLNYVKRAVDFFHPDYLAITVEANELLENNPALWPAFVNLYQYVYAQLKAIYPQLPVFFTVSLHNLENPTRGNVDDRWRKIGELWSHSDLIGVSFYPFLQYPLDLSDPLRSLAKVKSAANKPIAITEAGYPAQPSIIRSLASLPATPEIQRDIYYGLLKAASEDSYKFVVMWSYRDYDKLWNAIKDQTPEWGALWKDVGMLDENANKRPSFDVWNLFYSMPKQ</sequence>
<organism evidence="2 3">
    <name type="scientific">Methylocaldum marinum</name>
    <dbReference type="NCBI Taxonomy" id="1432792"/>
    <lineage>
        <taxon>Bacteria</taxon>
        <taxon>Pseudomonadati</taxon>
        <taxon>Pseudomonadota</taxon>
        <taxon>Gammaproteobacteria</taxon>
        <taxon>Methylococcales</taxon>
        <taxon>Methylococcaceae</taxon>
        <taxon>Methylocaldum</taxon>
    </lineage>
</organism>
<dbReference type="InterPro" id="IPR017853">
    <property type="entry name" value="GH"/>
</dbReference>
<protein>
    <submittedName>
        <fullName evidence="2">Hypothetical conserved protein</fullName>
    </submittedName>
</protein>
<feature type="signal peptide" evidence="1">
    <location>
        <begin position="1"/>
        <end position="32"/>
    </location>
</feature>
<dbReference type="AlphaFoldDB" id="A0A250KSI3"/>
<evidence type="ECO:0000313" key="3">
    <source>
        <dbReference type="Proteomes" id="UP000266313"/>
    </source>
</evidence>
<dbReference type="EMBL" id="AP017928">
    <property type="protein sequence ID" value="BBA32739.1"/>
    <property type="molecule type" value="Genomic_DNA"/>
</dbReference>
<keyword evidence="3" id="KW-1185">Reference proteome</keyword>
<name>A0A250KSI3_9GAMM</name>
<gene>
    <name evidence="2" type="ORF">sS8_0774</name>
</gene>
<keyword evidence="1" id="KW-0732">Signal</keyword>
<proteinExistence type="predicted"/>
<accession>A0A250KSI3</accession>
<evidence type="ECO:0000256" key="1">
    <source>
        <dbReference type="SAM" id="SignalP"/>
    </source>
</evidence>
<reference evidence="2 3" key="1">
    <citation type="submission" date="2016-12" db="EMBL/GenBank/DDBJ databases">
        <title>Genome sequencing of Methylocaldum marinum.</title>
        <authorList>
            <person name="Takeuchi M."/>
            <person name="Kamagata Y."/>
            <person name="Hiraoka S."/>
            <person name="Oshima K."/>
            <person name="Hattori M."/>
            <person name="Iwasaki W."/>
        </authorList>
    </citation>
    <scope>NUCLEOTIDE SEQUENCE [LARGE SCALE GENOMIC DNA]</scope>
    <source>
        <strain evidence="2 3">S8</strain>
    </source>
</reference>